<sequence>MQEEEPAARFWRRSELTKPAELRTSDGDASTLKSQPVPGSLLHQMLLKEEQDAEPVIRHGLCDMFDIRLFSLYHVN</sequence>
<dbReference type="AlphaFoldDB" id="A0A553Q976"/>
<name>A0A553Q976_9TELE</name>
<protein>
    <submittedName>
        <fullName evidence="1">Uncharacterized protein</fullName>
    </submittedName>
</protein>
<organism evidence="1 2">
    <name type="scientific">Danionella cerebrum</name>
    <dbReference type="NCBI Taxonomy" id="2873325"/>
    <lineage>
        <taxon>Eukaryota</taxon>
        <taxon>Metazoa</taxon>
        <taxon>Chordata</taxon>
        <taxon>Craniata</taxon>
        <taxon>Vertebrata</taxon>
        <taxon>Euteleostomi</taxon>
        <taxon>Actinopterygii</taxon>
        <taxon>Neopterygii</taxon>
        <taxon>Teleostei</taxon>
        <taxon>Ostariophysi</taxon>
        <taxon>Cypriniformes</taxon>
        <taxon>Danionidae</taxon>
        <taxon>Danioninae</taxon>
        <taxon>Danionella</taxon>
    </lineage>
</organism>
<comment type="caution">
    <text evidence="1">The sequence shown here is derived from an EMBL/GenBank/DDBJ whole genome shotgun (WGS) entry which is preliminary data.</text>
</comment>
<evidence type="ECO:0000313" key="2">
    <source>
        <dbReference type="Proteomes" id="UP000316079"/>
    </source>
</evidence>
<dbReference type="EMBL" id="SRMA01026212">
    <property type="protein sequence ID" value="TRY86476.1"/>
    <property type="molecule type" value="Genomic_DNA"/>
</dbReference>
<gene>
    <name evidence="1" type="ORF">DNTS_001099</name>
</gene>
<dbReference type="Proteomes" id="UP000316079">
    <property type="component" value="Unassembled WGS sequence"/>
</dbReference>
<accession>A0A553Q976</accession>
<keyword evidence="2" id="KW-1185">Reference proteome</keyword>
<reference evidence="1 2" key="1">
    <citation type="journal article" date="2019" name="Sci. Data">
        <title>Hybrid genome assembly and annotation of Danionella translucida.</title>
        <authorList>
            <person name="Kadobianskyi M."/>
            <person name="Schulze L."/>
            <person name="Schuelke M."/>
            <person name="Judkewitz B."/>
        </authorList>
    </citation>
    <scope>NUCLEOTIDE SEQUENCE [LARGE SCALE GENOMIC DNA]</scope>
    <source>
        <strain evidence="1 2">Bolton</strain>
    </source>
</reference>
<evidence type="ECO:0000313" key="1">
    <source>
        <dbReference type="EMBL" id="TRY86476.1"/>
    </source>
</evidence>
<proteinExistence type="predicted"/>